<dbReference type="RefSeq" id="WP_141983432.1">
    <property type="nucleotide sequence ID" value="NZ_VFPP01000001.1"/>
</dbReference>
<gene>
    <name evidence="2" type="ORF">FHX81_7866</name>
</gene>
<dbReference type="AlphaFoldDB" id="A0A543JRB3"/>
<evidence type="ECO:0000313" key="2">
    <source>
        <dbReference type="EMBL" id="TQM85386.1"/>
    </source>
</evidence>
<organism evidence="2 3">
    <name type="scientific">Saccharothrix saharensis</name>
    <dbReference type="NCBI Taxonomy" id="571190"/>
    <lineage>
        <taxon>Bacteria</taxon>
        <taxon>Bacillati</taxon>
        <taxon>Actinomycetota</taxon>
        <taxon>Actinomycetes</taxon>
        <taxon>Pseudonocardiales</taxon>
        <taxon>Pseudonocardiaceae</taxon>
        <taxon>Saccharothrix</taxon>
    </lineage>
</organism>
<feature type="region of interest" description="Disordered" evidence="1">
    <location>
        <begin position="57"/>
        <end position="105"/>
    </location>
</feature>
<protein>
    <submittedName>
        <fullName evidence="2">Uncharacterized protein DUF3626</fullName>
    </submittedName>
</protein>
<feature type="region of interest" description="Disordered" evidence="1">
    <location>
        <begin position="1"/>
        <end position="45"/>
    </location>
</feature>
<name>A0A543JRB3_9PSEU</name>
<reference evidence="2 3" key="1">
    <citation type="submission" date="2019-06" db="EMBL/GenBank/DDBJ databases">
        <title>Sequencing the genomes of 1000 actinobacteria strains.</title>
        <authorList>
            <person name="Klenk H.-P."/>
        </authorList>
    </citation>
    <scope>NUCLEOTIDE SEQUENCE [LARGE SCALE GENOMIC DNA]</scope>
    <source>
        <strain evidence="2 3">DSM 45456</strain>
    </source>
</reference>
<proteinExistence type="predicted"/>
<sequence length="488" mass="53904">MEPAKKTRTTTTTRKRGTAKKTPDKGKRSVDVGLAKRKRKEKDVAPVNVSDDLRIARESWTGDDRDRWAEESGKADRRMLKALQGEGGKGEAEEEPSPFKPMPLAVPVSVDPEQRGTQRMVASATDLMDIKALQEMRPDVYGKLTVNQVWALVAAERKGELQHEKDLRASEARLQKLNAEFKTTYEPEDLPAILKALRARRLASNFFFSVPPGRNIGVDKGGDTLLDLLMADDEGRFRNVWETGTSQASVDPGPRGGAEERFGYAAALKRTAGTPLSLFGGQFATEPTPAPFDDADTSPQAVERRRLQKEYPNYVQPREMPKYAAAVGPSQVYGVSGRYGSSVIYWKQDIDWRTTRSPGDSWSNDMLQSGMAFVSANYPESIFAHTDPYIARVAAAEATGFKRDPVLGAKVEEQGGLDVYNYIEAQIHGDLSWHDVDVIVLNHGKYGGISGTIEVTLADAKKDAAKLMRFAEENGYGFTVEIGRKFHG</sequence>
<comment type="caution">
    <text evidence="2">The sequence shown here is derived from an EMBL/GenBank/DDBJ whole genome shotgun (WGS) entry which is preliminary data.</text>
</comment>
<evidence type="ECO:0000256" key="1">
    <source>
        <dbReference type="SAM" id="MobiDB-lite"/>
    </source>
</evidence>
<dbReference type="EMBL" id="VFPP01000001">
    <property type="protein sequence ID" value="TQM85386.1"/>
    <property type="molecule type" value="Genomic_DNA"/>
</dbReference>
<feature type="compositionally biased region" description="Basic and acidic residues" evidence="1">
    <location>
        <begin position="21"/>
        <end position="30"/>
    </location>
</feature>
<dbReference type="Proteomes" id="UP000316628">
    <property type="component" value="Unassembled WGS sequence"/>
</dbReference>
<accession>A0A543JRB3</accession>
<keyword evidence="3" id="KW-1185">Reference proteome</keyword>
<dbReference type="OrthoDB" id="3770261at2"/>
<feature type="compositionally biased region" description="Basic and acidic residues" evidence="1">
    <location>
        <begin position="57"/>
        <end position="79"/>
    </location>
</feature>
<evidence type="ECO:0000313" key="3">
    <source>
        <dbReference type="Proteomes" id="UP000316628"/>
    </source>
</evidence>